<reference evidence="2" key="1">
    <citation type="journal article" date="2020" name="Nat. Commun.">
        <title>Large-scale genome sequencing of mycorrhizal fungi provides insights into the early evolution of symbiotic traits.</title>
        <authorList>
            <person name="Miyauchi S."/>
            <person name="Kiss E."/>
            <person name="Kuo A."/>
            <person name="Drula E."/>
            <person name="Kohler A."/>
            <person name="Sanchez-Garcia M."/>
            <person name="Morin E."/>
            <person name="Andreopoulos B."/>
            <person name="Barry K.W."/>
            <person name="Bonito G."/>
            <person name="Buee M."/>
            <person name="Carver A."/>
            <person name="Chen C."/>
            <person name="Cichocki N."/>
            <person name="Clum A."/>
            <person name="Culley D."/>
            <person name="Crous P.W."/>
            <person name="Fauchery L."/>
            <person name="Girlanda M."/>
            <person name="Hayes R.D."/>
            <person name="Keri Z."/>
            <person name="LaButti K."/>
            <person name="Lipzen A."/>
            <person name="Lombard V."/>
            <person name="Magnuson J."/>
            <person name="Maillard F."/>
            <person name="Murat C."/>
            <person name="Nolan M."/>
            <person name="Ohm R.A."/>
            <person name="Pangilinan J."/>
            <person name="Pereira M.F."/>
            <person name="Perotto S."/>
            <person name="Peter M."/>
            <person name="Pfister S."/>
            <person name="Riley R."/>
            <person name="Sitrit Y."/>
            <person name="Stielow J.B."/>
            <person name="Szollosi G."/>
            <person name="Zifcakova L."/>
            <person name="Stursova M."/>
            <person name="Spatafora J.W."/>
            <person name="Tedersoo L."/>
            <person name="Vaario L.M."/>
            <person name="Yamada A."/>
            <person name="Yan M."/>
            <person name="Wang P."/>
            <person name="Xu J."/>
            <person name="Bruns T."/>
            <person name="Baldrian P."/>
            <person name="Vilgalys R."/>
            <person name="Dunand C."/>
            <person name="Henrissat B."/>
            <person name="Grigoriev I.V."/>
            <person name="Hibbett D."/>
            <person name="Nagy L.G."/>
            <person name="Martin F.M."/>
        </authorList>
    </citation>
    <scope>NUCLEOTIDE SEQUENCE</scope>
    <source>
        <strain evidence="2">UP504</strain>
    </source>
</reference>
<evidence type="ECO:0000313" key="2">
    <source>
        <dbReference type="EMBL" id="KAF9518708.1"/>
    </source>
</evidence>
<comment type="caution">
    <text evidence="2">The sequence shown here is derived from an EMBL/GenBank/DDBJ whole genome shotgun (WGS) entry which is preliminary data.</text>
</comment>
<feature type="region of interest" description="Disordered" evidence="1">
    <location>
        <begin position="27"/>
        <end position="58"/>
    </location>
</feature>
<sequence length="128" mass="14070">MSPLPPDTNALEYRGLFLKPRSALGLSLSSHGSTLKPETNDQQGMAPPQTSSFSLHPHPLDYKLPPLTWVQTLIQKRHPSHPKPDENIKTAGKLVYPEQLPDLHSSGNDQQATMSCDLAKPIITTKAQ</sequence>
<accession>A0A9P6E160</accession>
<feature type="compositionally biased region" description="Polar residues" evidence="1">
    <location>
        <begin position="36"/>
        <end position="54"/>
    </location>
</feature>
<evidence type="ECO:0000256" key="1">
    <source>
        <dbReference type="SAM" id="MobiDB-lite"/>
    </source>
</evidence>
<gene>
    <name evidence="2" type="ORF">BS47DRAFT_1358769</name>
</gene>
<evidence type="ECO:0000313" key="3">
    <source>
        <dbReference type="Proteomes" id="UP000886523"/>
    </source>
</evidence>
<organism evidence="2 3">
    <name type="scientific">Hydnum rufescens UP504</name>
    <dbReference type="NCBI Taxonomy" id="1448309"/>
    <lineage>
        <taxon>Eukaryota</taxon>
        <taxon>Fungi</taxon>
        <taxon>Dikarya</taxon>
        <taxon>Basidiomycota</taxon>
        <taxon>Agaricomycotina</taxon>
        <taxon>Agaricomycetes</taxon>
        <taxon>Cantharellales</taxon>
        <taxon>Hydnaceae</taxon>
        <taxon>Hydnum</taxon>
    </lineage>
</organism>
<protein>
    <submittedName>
        <fullName evidence="2">Uncharacterized protein</fullName>
    </submittedName>
</protein>
<dbReference type="Proteomes" id="UP000886523">
    <property type="component" value="Unassembled WGS sequence"/>
</dbReference>
<keyword evidence="3" id="KW-1185">Reference proteome</keyword>
<dbReference type="AlphaFoldDB" id="A0A9P6E160"/>
<dbReference type="EMBL" id="MU128923">
    <property type="protein sequence ID" value="KAF9518708.1"/>
    <property type="molecule type" value="Genomic_DNA"/>
</dbReference>
<name>A0A9P6E160_9AGAM</name>
<proteinExistence type="predicted"/>